<evidence type="ECO:0000259" key="5">
    <source>
        <dbReference type="PROSITE" id="PS50931"/>
    </source>
</evidence>
<dbReference type="PANTHER" id="PTHR30126">
    <property type="entry name" value="HTH-TYPE TRANSCRIPTIONAL REGULATOR"/>
    <property type="match status" value="1"/>
</dbReference>
<accession>A0A2T3MVU6</accession>
<dbReference type="EMBL" id="PYMC01000011">
    <property type="protein sequence ID" value="PSW04092.1"/>
    <property type="molecule type" value="Genomic_DNA"/>
</dbReference>
<dbReference type="PANTHER" id="PTHR30126:SF98">
    <property type="entry name" value="HTH-TYPE TRANSCRIPTIONAL ACTIVATOR BAUR"/>
    <property type="match status" value="1"/>
</dbReference>
<dbReference type="GO" id="GO:0003700">
    <property type="term" value="F:DNA-binding transcription factor activity"/>
    <property type="evidence" value="ECO:0007669"/>
    <property type="project" value="InterPro"/>
</dbReference>
<reference evidence="6 7" key="1">
    <citation type="submission" date="2018-03" db="EMBL/GenBank/DDBJ databases">
        <title>Whole genome sequencing of Histamine producing bacteria.</title>
        <authorList>
            <person name="Butler K."/>
        </authorList>
    </citation>
    <scope>NUCLEOTIDE SEQUENCE [LARGE SCALE GENOMIC DNA]</scope>
    <source>
        <strain evidence="6 7">DSM 16190</strain>
    </source>
</reference>
<gene>
    <name evidence="6" type="ORF">C9I89_15665</name>
</gene>
<dbReference type="InterPro" id="IPR036390">
    <property type="entry name" value="WH_DNA-bd_sf"/>
</dbReference>
<evidence type="ECO:0000313" key="7">
    <source>
        <dbReference type="Proteomes" id="UP000240904"/>
    </source>
</evidence>
<dbReference type="OrthoDB" id="8587655at2"/>
<dbReference type="Gene3D" id="1.10.10.10">
    <property type="entry name" value="Winged helix-like DNA-binding domain superfamily/Winged helix DNA-binding domain"/>
    <property type="match status" value="1"/>
</dbReference>
<dbReference type="Proteomes" id="UP000240904">
    <property type="component" value="Unassembled WGS sequence"/>
</dbReference>
<dbReference type="GO" id="GO:0000976">
    <property type="term" value="F:transcription cis-regulatory region binding"/>
    <property type="evidence" value="ECO:0007669"/>
    <property type="project" value="TreeGrafter"/>
</dbReference>
<organism evidence="6 7">
    <name type="scientific">Photobacterium lipolyticum</name>
    <dbReference type="NCBI Taxonomy" id="266810"/>
    <lineage>
        <taxon>Bacteria</taxon>
        <taxon>Pseudomonadati</taxon>
        <taxon>Pseudomonadota</taxon>
        <taxon>Gammaproteobacteria</taxon>
        <taxon>Vibrionales</taxon>
        <taxon>Vibrionaceae</taxon>
        <taxon>Photobacterium</taxon>
    </lineage>
</organism>
<evidence type="ECO:0000256" key="3">
    <source>
        <dbReference type="ARBA" id="ARBA00023125"/>
    </source>
</evidence>
<dbReference type="Pfam" id="PF03466">
    <property type="entry name" value="LysR_substrate"/>
    <property type="match status" value="1"/>
</dbReference>
<dbReference type="SUPFAM" id="SSF46785">
    <property type="entry name" value="Winged helix' DNA-binding domain"/>
    <property type="match status" value="1"/>
</dbReference>
<sequence length="305" mass="34332">MKPIDNLDIRLLKLFHIIADSGGFSAAQDQLNMHQSSISKKMGDLETRLGLTLCQRGRSGFKLTKDGLQVYETSKKLFNHISDFQVKIDEICNVSNGSINLGFTDNLATNKNCRIQTAINTFCNTHSKVNINTKICDSALIEKSLLEHKLDVGITSPEVLKSGLKYLYIFNEQQQLYCSPLHPILALNREVTVEDILAHPVVERGLNHYVTPLSDAGDHLYKSTTTNMEATAHMILSGYFIGYLPEHYAQIWIDRGEMVRIPAIHSLEYTPRFYLTVNEKNDLSYAAKALVTAILDAHEVNTNFE</sequence>
<dbReference type="InterPro" id="IPR036388">
    <property type="entry name" value="WH-like_DNA-bd_sf"/>
</dbReference>
<feature type="domain" description="HTH lysR-type" evidence="5">
    <location>
        <begin position="7"/>
        <end position="64"/>
    </location>
</feature>
<dbReference type="InterPro" id="IPR005119">
    <property type="entry name" value="LysR_subst-bd"/>
</dbReference>
<protein>
    <submittedName>
        <fullName evidence="6">LysR family transcriptional regulator</fullName>
    </submittedName>
</protein>
<dbReference type="SUPFAM" id="SSF53850">
    <property type="entry name" value="Periplasmic binding protein-like II"/>
    <property type="match status" value="1"/>
</dbReference>
<evidence type="ECO:0000256" key="1">
    <source>
        <dbReference type="ARBA" id="ARBA00009437"/>
    </source>
</evidence>
<comment type="similarity">
    <text evidence="1">Belongs to the LysR transcriptional regulatory family.</text>
</comment>
<dbReference type="Pfam" id="PF00126">
    <property type="entry name" value="HTH_1"/>
    <property type="match status" value="1"/>
</dbReference>
<evidence type="ECO:0000256" key="4">
    <source>
        <dbReference type="ARBA" id="ARBA00023163"/>
    </source>
</evidence>
<dbReference type="PROSITE" id="PS50931">
    <property type="entry name" value="HTH_LYSR"/>
    <property type="match status" value="1"/>
</dbReference>
<dbReference type="AlphaFoldDB" id="A0A2T3MVU6"/>
<dbReference type="CDD" id="cd05466">
    <property type="entry name" value="PBP2_LTTR_substrate"/>
    <property type="match status" value="1"/>
</dbReference>
<keyword evidence="2" id="KW-0805">Transcription regulation</keyword>
<evidence type="ECO:0000313" key="6">
    <source>
        <dbReference type="EMBL" id="PSW04092.1"/>
    </source>
</evidence>
<proteinExistence type="inferred from homology"/>
<keyword evidence="7" id="KW-1185">Reference proteome</keyword>
<dbReference type="Gene3D" id="3.40.190.290">
    <property type="match status" value="1"/>
</dbReference>
<name>A0A2T3MVU6_9GAMM</name>
<evidence type="ECO:0000256" key="2">
    <source>
        <dbReference type="ARBA" id="ARBA00023015"/>
    </source>
</evidence>
<dbReference type="InterPro" id="IPR000847">
    <property type="entry name" value="LysR_HTH_N"/>
</dbReference>
<keyword evidence="4" id="KW-0804">Transcription</keyword>
<comment type="caution">
    <text evidence="6">The sequence shown here is derived from an EMBL/GenBank/DDBJ whole genome shotgun (WGS) entry which is preliminary data.</text>
</comment>
<keyword evidence="3" id="KW-0238">DNA-binding</keyword>